<feature type="compositionally biased region" description="Low complexity" evidence="1">
    <location>
        <begin position="193"/>
        <end position="202"/>
    </location>
</feature>
<comment type="caution">
    <text evidence="2">The sequence shown here is derived from an EMBL/GenBank/DDBJ whole genome shotgun (WGS) entry which is preliminary data.</text>
</comment>
<gene>
    <name evidence="2" type="ORF">C6P46_006118</name>
</gene>
<proteinExistence type="predicted"/>
<evidence type="ECO:0000313" key="2">
    <source>
        <dbReference type="EMBL" id="KAG0657946.1"/>
    </source>
</evidence>
<dbReference type="AlphaFoldDB" id="A0A9P7B3P7"/>
<dbReference type="Proteomes" id="UP000777482">
    <property type="component" value="Unassembled WGS sequence"/>
</dbReference>
<organism evidence="2 3">
    <name type="scientific">Rhodotorula mucilaginosa</name>
    <name type="common">Yeast</name>
    <name type="synonym">Rhodotorula rubra</name>
    <dbReference type="NCBI Taxonomy" id="5537"/>
    <lineage>
        <taxon>Eukaryota</taxon>
        <taxon>Fungi</taxon>
        <taxon>Dikarya</taxon>
        <taxon>Basidiomycota</taxon>
        <taxon>Pucciniomycotina</taxon>
        <taxon>Microbotryomycetes</taxon>
        <taxon>Sporidiobolales</taxon>
        <taxon>Sporidiobolaceae</taxon>
        <taxon>Rhodotorula</taxon>
    </lineage>
</organism>
<keyword evidence="3" id="KW-1185">Reference proteome</keyword>
<feature type="compositionally biased region" description="Low complexity" evidence="1">
    <location>
        <begin position="211"/>
        <end position="223"/>
    </location>
</feature>
<evidence type="ECO:0000313" key="3">
    <source>
        <dbReference type="Proteomes" id="UP000777482"/>
    </source>
</evidence>
<feature type="compositionally biased region" description="Basic and acidic residues" evidence="1">
    <location>
        <begin position="342"/>
        <end position="356"/>
    </location>
</feature>
<dbReference type="OrthoDB" id="2528049at2759"/>
<sequence>MNARLPPRPTPATTRPEPFLLGSVLPHLLSPIPTRLPPAYLSRSAQEAIHFLSLDPENEVYWTLGRKDDDVASRRRELIEAGNLDDLVLSRPFYAHDPEELRCLVNLSLPYGAANSPLGVVLVWEEAPSALTAIHSGGQNGTSGGGEGEDNTRPGWTFLELQALDRAPEEVTVSSGGKSKRVWFSSVQEAEAASSPAAAVSSTGGTKVDTASGSAPLPISSSSQYYFDQQDHHDDDDDEGYRDPAFGGRPATTTDNKAPVAGMAEGEGTTPGAYGSPNDFWANWSDDEDQHPASTRSRGGYASGPERAANSTTREGAEDAADEAYWSSYGGVDSVVGDDREEERPPPHVHEREETARPTSTAAGAGTTGAGDQPKTRTRRSSTVTPYRIAPLEFLTEANVQAASSAAAAARPSFPRSQSHASGFAYPLDVGALSARLTRAQSRGADSDDETDVDLRVALEGIWRMYVGRGMTDAEELEEKKQRFQRVVAGVLAAEV</sequence>
<accession>A0A9P7B3P7</accession>
<dbReference type="EMBL" id="PUHQ01000073">
    <property type="protein sequence ID" value="KAG0657946.1"/>
    <property type="molecule type" value="Genomic_DNA"/>
</dbReference>
<protein>
    <submittedName>
        <fullName evidence="2">Uncharacterized protein</fullName>
    </submittedName>
</protein>
<evidence type="ECO:0000256" key="1">
    <source>
        <dbReference type="SAM" id="MobiDB-lite"/>
    </source>
</evidence>
<name>A0A9P7B3P7_RHOMI</name>
<feature type="region of interest" description="Disordered" evidence="1">
    <location>
        <begin position="193"/>
        <end position="384"/>
    </location>
</feature>
<reference evidence="2 3" key="1">
    <citation type="submission" date="2020-11" db="EMBL/GenBank/DDBJ databases">
        <title>Kefir isolates.</title>
        <authorList>
            <person name="Marcisauskas S."/>
            <person name="Kim Y."/>
            <person name="Blasche S."/>
        </authorList>
    </citation>
    <scope>NUCLEOTIDE SEQUENCE [LARGE SCALE GENOMIC DNA]</scope>
    <source>
        <strain evidence="2 3">KR</strain>
    </source>
</reference>